<evidence type="ECO:0000259" key="2">
    <source>
        <dbReference type="Pfam" id="PF13843"/>
    </source>
</evidence>
<dbReference type="InterPro" id="IPR029526">
    <property type="entry name" value="PGBD"/>
</dbReference>
<evidence type="ECO:0000256" key="1">
    <source>
        <dbReference type="SAM" id="MobiDB-lite"/>
    </source>
</evidence>
<dbReference type="InterPro" id="IPR057191">
    <property type="entry name" value="DUF7869"/>
</dbReference>
<proteinExistence type="predicted"/>
<feature type="domain" description="DUF7869" evidence="3">
    <location>
        <begin position="707"/>
        <end position="810"/>
    </location>
</feature>
<dbReference type="Pfam" id="PF13843">
    <property type="entry name" value="DDE_Tnp_1_7"/>
    <property type="match status" value="1"/>
</dbReference>
<dbReference type="AlphaFoldDB" id="A0A922M9S5"/>
<sequence>MLQDDDDSEDGLDFDDDSLADPDFSPELETFEDNTSTLDIDVDSIIETLESNHESSVPSPPSAETASHGPLPSSAQSNQSNKTATKPTKLNLRWKKKSLQVNPEQLRFKGNMNLGTELLELETPIQFFFYLFPQELIKMISEETNLYQVQTDPNSTFRVTEMDIRQFMGVVYLTSLIRLPRVTNHWNPILGTPIIQDTMPLNKFEKVRQTLHFNDNSKNLPRNLYPGYDRIFKIRPVVESLNAAYKKDIASSQDVVNADFSLNLSSAALGDIRVSDYSFSKDESFGLLCNETLTHSLMGSPVADFGTEDEPTTSQGLQEIENQRSNESCPDVDNAPTTSNNQILVTDSVMQNEDNEAANRLVCDALKGTTKKEHQELGNSCTTSCKKKCGEKFSESDRMNINQQFWGLNYESQGYYIQSLIKKQLVNRRLQISTLSRNNTFKYFLEKANEKFEVCKIFFLTTLGYNKKNDRRILDAIKKPWNAQTDKRGKREHKEKIDRNQLKEHIESFRPAIAHYRRKHAPNKRYLPSDLNATLMFKDFQDKFPDIKVSYELYRHFLKKDMNISFTLLGNEECEDCESFKLHQPTCQDSASCDTCISYKLHKQKYEKARKCYQEDVDLSTKFTEKAFYSADLQKVIMLPRIDMFKAAIFCPRIIAFNESFVPLGPTKSTSQPFAAIWHEAISGRKQEDIISAFRAFFICKRDSTDIVVWADNCSSQNKNWAFFSFLIQIINSSLICANTITIKYLESGHTFMSADNFHHQVEQQLKRAKKVYDFSDFIDCIQLANSGKVTVKPMEVTDFYKYIDHSSQHKLKKSTNRIYLKDIVSVEVRRNNFNLFVKTEHDGELREIGFLKMKHIKSHSIPDPIQNSSPRGITEARKSAIISTLTRVIPENRLPFWQNLHTNDNSIDLVNILDVDDCDE</sequence>
<dbReference type="PANTHER" id="PTHR10773:SF19">
    <property type="match status" value="1"/>
</dbReference>
<evidence type="ECO:0000313" key="4">
    <source>
        <dbReference type="EMBL" id="KAH9632499.1"/>
    </source>
</evidence>
<gene>
    <name evidence="4" type="ORF">HF086_017047</name>
</gene>
<protein>
    <recommendedName>
        <fullName evidence="6">PiggyBac transposable element-derived protein domain-containing protein</fullName>
    </recommendedName>
</protein>
<organism evidence="4 5">
    <name type="scientific">Spodoptera exigua</name>
    <name type="common">Beet armyworm</name>
    <name type="synonym">Noctua fulgens</name>
    <dbReference type="NCBI Taxonomy" id="7107"/>
    <lineage>
        <taxon>Eukaryota</taxon>
        <taxon>Metazoa</taxon>
        <taxon>Ecdysozoa</taxon>
        <taxon>Arthropoda</taxon>
        <taxon>Hexapoda</taxon>
        <taxon>Insecta</taxon>
        <taxon>Pterygota</taxon>
        <taxon>Neoptera</taxon>
        <taxon>Endopterygota</taxon>
        <taxon>Lepidoptera</taxon>
        <taxon>Glossata</taxon>
        <taxon>Ditrysia</taxon>
        <taxon>Noctuoidea</taxon>
        <taxon>Noctuidae</taxon>
        <taxon>Amphipyrinae</taxon>
        <taxon>Spodoptera</taxon>
    </lineage>
</organism>
<evidence type="ECO:0000259" key="3">
    <source>
        <dbReference type="Pfam" id="PF25273"/>
    </source>
</evidence>
<dbReference type="EMBL" id="JACEFF010000707">
    <property type="protein sequence ID" value="KAH9632499.1"/>
    <property type="molecule type" value="Genomic_DNA"/>
</dbReference>
<feature type="domain" description="PiggyBac transposable element-derived protein" evidence="2">
    <location>
        <begin position="123"/>
        <end position="256"/>
    </location>
</feature>
<name>A0A922M9S5_SPOEX</name>
<reference evidence="4" key="1">
    <citation type="journal article" date="2021" name="G3 (Bethesda)">
        <title>Genome and transcriptome analysis of the beet armyworm Spodoptera exigua reveals targets for pest control. .</title>
        <authorList>
            <person name="Simon S."/>
            <person name="Breeschoten T."/>
            <person name="Jansen H.J."/>
            <person name="Dirks R.P."/>
            <person name="Schranz M.E."/>
            <person name="Ros V.I.D."/>
        </authorList>
    </citation>
    <scope>NUCLEOTIDE SEQUENCE</scope>
    <source>
        <strain evidence="4">TB_SE_WUR_2020</strain>
    </source>
</reference>
<dbReference type="Pfam" id="PF25273">
    <property type="entry name" value="DUF7869"/>
    <property type="match status" value="1"/>
</dbReference>
<dbReference type="Proteomes" id="UP000814243">
    <property type="component" value="Unassembled WGS sequence"/>
</dbReference>
<feature type="region of interest" description="Disordered" evidence="1">
    <location>
        <begin position="1"/>
        <end position="87"/>
    </location>
</feature>
<evidence type="ECO:0008006" key="6">
    <source>
        <dbReference type="Google" id="ProtNLM"/>
    </source>
</evidence>
<accession>A0A922M9S5</accession>
<feature type="compositionally biased region" description="Polar residues" evidence="1">
    <location>
        <begin position="54"/>
        <end position="65"/>
    </location>
</feature>
<comment type="caution">
    <text evidence="4">The sequence shown here is derived from an EMBL/GenBank/DDBJ whole genome shotgun (WGS) entry which is preliminary data.</text>
</comment>
<dbReference type="PANTHER" id="PTHR10773">
    <property type="entry name" value="DNA-DIRECTED RNA POLYMERASES I, II, AND III SUBUNIT RPABC2"/>
    <property type="match status" value="1"/>
</dbReference>
<feature type="region of interest" description="Disordered" evidence="1">
    <location>
        <begin position="307"/>
        <end position="340"/>
    </location>
</feature>
<feature type="compositionally biased region" description="Polar residues" evidence="1">
    <location>
        <begin position="73"/>
        <end position="87"/>
    </location>
</feature>
<evidence type="ECO:0000313" key="5">
    <source>
        <dbReference type="Proteomes" id="UP000814243"/>
    </source>
</evidence>
<feature type="compositionally biased region" description="Acidic residues" evidence="1">
    <location>
        <begin position="1"/>
        <end position="32"/>
    </location>
</feature>